<dbReference type="Proteomes" id="UP000032360">
    <property type="component" value="Unassembled WGS sequence"/>
</dbReference>
<keyword evidence="1" id="KW-0472">Membrane</keyword>
<comment type="caution">
    <text evidence="2">The sequence shown here is derived from an EMBL/GenBank/DDBJ whole genome shotgun (WGS) entry which is preliminary data.</text>
</comment>
<protein>
    <submittedName>
        <fullName evidence="2">Uncharacterized protein</fullName>
    </submittedName>
</protein>
<name>A0A0D8HHV6_9ACTN</name>
<gene>
    <name evidence="2" type="ORF">AXFE_25290</name>
</gene>
<dbReference type="AlphaFoldDB" id="A0A0D8HHV6"/>
<evidence type="ECO:0000256" key="1">
    <source>
        <dbReference type="SAM" id="Phobius"/>
    </source>
</evidence>
<evidence type="ECO:0000313" key="3">
    <source>
        <dbReference type="Proteomes" id="UP000032360"/>
    </source>
</evidence>
<feature type="transmembrane region" description="Helical" evidence="1">
    <location>
        <begin position="12"/>
        <end position="30"/>
    </location>
</feature>
<keyword evidence="1" id="KW-0812">Transmembrane</keyword>
<dbReference type="EMBL" id="JXYS01000078">
    <property type="protein sequence ID" value="KJF16666.1"/>
    <property type="molecule type" value="Genomic_DNA"/>
</dbReference>
<proteinExistence type="predicted"/>
<dbReference type="RefSeq" id="WP_052606232.1">
    <property type="nucleotide sequence ID" value="NZ_JXYS01000078.1"/>
</dbReference>
<sequence>MMDCFTLHAELLSGGWALVVIIVQIILRIGSKCLPAQPVRESFARDVFGLTAGVTAMGRLGTPWDALATTGNESS</sequence>
<accession>A0A0D8HHV6</accession>
<keyword evidence="3" id="KW-1185">Reference proteome</keyword>
<reference evidence="2 3" key="1">
    <citation type="submission" date="2015-01" db="EMBL/GenBank/DDBJ databases">
        <title>Draft genome of the acidophilic iron oxidizer Acidithrix ferrooxidans strain Py-F3.</title>
        <authorList>
            <person name="Poehlein A."/>
            <person name="Eisen S."/>
            <person name="Schloemann M."/>
            <person name="Johnson B.D."/>
            <person name="Daniel R."/>
            <person name="Muehling M."/>
        </authorList>
    </citation>
    <scope>NUCLEOTIDE SEQUENCE [LARGE SCALE GENOMIC DNA]</scope>
    <source>
        <strain evidence="2 3">Py-F3</strain>
    </source>
</reference>
<organism evidence="2 3">
    <name type="scientific">Acidithrix ferrooxidans</name>
    <dbReference type="NCBI Taxonomy" id="1280514"/>
    <lineage>
        <taxon>Bacteria</taxon>
        <taxon>Bacillati</taxon>
        <taxon>Actinomycetota</taxon>
        <taxon>Acidimicrobiia</taxon>
        <taxon>Acidimicrobiales</taxon>
        <taxon>Acidimicrobiaceae</taxon>
        <taxon>Acidithrix</taxon>
    </lineage>
</organism>
<evidence type="ECO:0000313" key="2">
    <source>
        <dbReference type="EMBL" id="KJF16666.1"/>
    </source>
</evidence>
<keyword evidence="1" id="KW-1133">Transmembrane helix</keyword>